<dbReference type="SMART" id="SM00867">
    <property type="entry name" value="YceI"/>
    <property type="match status" value="1"/>
</dbReference>
<dbReference type="InterPro" id="IPR036761">
    <property type="entry name" value="TTHA0802/YceI-like_sf"/>
</dbReference>
<accession>A0A6B3LZM5</accession>
<dbReference type="AlphaFoldDB" id="A0A6B3LZM5"/>
<keyword evidence="1" id="KW-0732">Signal</keyword>
<evidence type="ECO:0000313" key="3">
    <source>
        <dbReference type="EMBL" id="NEM99128.1"/>
    </source>
</evidence>
<dbReference type="PANTHER" id="PTHR34406:SF1">
    <property type="entry name" value="PROTEIN YCEI"/>
    <property type="match status" value="1"/>
</dbReference>
<protein>
    <submittedName>
        <fullName evidence="3">YceI family protein</fullName>
    </submittedName>
</protein>
<reference evidence="3 4" key="1">
    <citation type="submission" date="2020-02" db="EMBL/GenBank/DDBJ databases">
        <authorList>
            <person name="Kim M.K."/>
        </authorList>
    </citation>
    <scope>NUCLEOTIDE SEQUENCE [LARGE SCALE GENOMIC DNA]</scope>
    <source>
        <strain evidence="3 4">BT327</strain>
    </source>
</reference>
<dbReference type="SUPFAM" id="SSF101874">
    <property type="entry name" value="YceI-like"/>
    <property type="match status" value="1"/>
</dbReference>
<dbReference type="Proteomes" id="UP000474777">
    <property type="component" value="Unassembled WGS sequence"/>
</dbReference>
<dbReference type="InterPro" id="IPR007372">
    <property type="entry name" value="Lipid/polyisoprenoid-bd_YceI"/>
</dbReference>
<proteinExistence type="predicted"/>
<sequence length="224" mass="23778">MKKHYILLSGFALATLLFAAPVSAGNHAPVTSTVTAVNNNKLQVNTEASTMKWNAKKVGGEHYGTIKLANGALEIKGSKLVGGNFTIDMGTIVVEDITRADSNKRLKDHLKSDDFFSVEKHQTATFTITKATPVKAKAGEPNYSVTGNLTIKGITHPITFPATVTISGKSATAAATIEVDRTKYDIKYRSSLVGTAADKIIHDTFTIDLNLSAGEAAGKQLGSK</sequence>
<dbReference type="Pfam" id="PF04264">
    <property type="entry name" value="YceI"/>
    <property type="match status" value="1"/>
</dbReference>
<feature type="signal peptide" evidence="1">
    <location>
        <begin position="1"/>
        <end position="24"/>
    </location>
</feature>
<feature type="domain" description="Lipid/polyisoprenoid-binding YceI-like" evidence="2">
    <location>
        <begin position="41"/>
        <end position="214"/>
    </location>
</feature>
<comment type="caution">
    <text evidence="3">The sequence shown here is derived from an EMBL/GenBank/DDBJ whole genome shotgun (WGS) entry which is preliminary data.</text>
</comment>
<organism evidence="3 4">
    <name type="scientific">Pontibacter burrus</name>
    <dbReference type="NCBI Taxonomy" id="2704466"/>
    <lineage>
        <taxon>Bacteria</taxon>
        <taxon>Pseudomonadati</taxon>
        <taxon>Bacteroidota</taxon>
        <taxon>Cytophagia</taxon>
        <taxon>Cytophagales</taxon>
        <taxon>Hymenobacteraceae</taxon>
        <taxon>Pontibacter</taxon>
    </lineage>
</organism>
<feature type="chain" id="PRO_5025349543" evidence="1">
    <location>
        <begin position="25"/>
        <end position="224"/>
    </location>
</feature>
<dbReference type="EMBL" id="JAAGWD010000007">
    <property type="protein sequence ID" value="NEM99128.1"/>
    <property type="molecule type" value="Genomic_DNA"/>
</dbReference>
<evidence type="ECO:0000256" key="1">
    <source>
        <dbReference type="SAM" id="SignalP"/>
    </source>
</evidence>
<name>A0A6B3LZM5_9BACT</name>
<evidence type="ECO:0000313" key="4">
    <source>
        <dbReference type="Proteomes" id="UP000474777"/>
    </source>
</evidence>
<evidence type="ECO:0000259" key="2">
    <source>
        <dbReference type="SMART" id="SM00867"/>
    </source>
</evidence>
<dbReference type="RefSeq" id="WP_163916022.1">
    <property type="nucleotide sequence ID" value="NZ_JAAGWD010000007.1"/>
</dbReference>
<dbReference type="Gene3D" id="2.40.128.110">
    <property type="entry name" value="Lipid/polyisoprenoid-binding, YceI-like"/>
    <property type="match status" value="1"/>
</dbReference>
<keyword evidence="4" id="KW-1185">Reference proteome</keyword>
<gene>
    <name evidence="3" type="ORF">GXP69_15615</name>
</gene>
<dbReference type="PANTHER" id="PTHR34406">
    <property type="entry name" value="PROTEIN YCEI"/>
    <property type="match status" value="1"/>
</dbReference>